<proteinExistence type="predicted"/>
<evidence type="ECO:0000313" key="5">
    <source>
        <dbReference type="WBParaSite" id="TMUE_1000002657.1"/>
    </source>
</evidence>
<accession>A0A5S6Q6T2</accession>
<dbReference type="PANTHER" id="PTHR12217:SF4">
    <property type="entry name" value="EUKARYOTIC TRANSLATION INITIATION FACTOR 2D"/>
    <property type="match status" value="1"/>
</dbReference>
<feature type="compositionally biased region" description="Basic and acidic residues" evidence="2">
    <location>
        <begin position="197"/>
        <end position="208"/>
    </location>
</feature>
<dbReference type="GO" id="GO:0001731">
    <property type="term" value="P:formation of translation preinitiation complex"/>
    <property type="evidence" value="ECO:0007669"/>
    <property type="project" value="InterPro"/>
</dbReference>
<keyword evidence="4" id="KW-1185">Reference proteome</keyword>
<dbReference type="PROSITE" id="PS50890">
    <property type="entry name" value="PUA"/>
    <property type="match status" value="1"/>
</dbReference>
<dbReference type="SUPFAM" id="SSF55159">
    <property type="entry name" value="eIF1-like"/>
    <property type="match status" value="1"/>
</dbReference>
<dbReference type="Pfam" id="PF01253">
    <property type="entry name" value="SUI1"/>
    <property type="match status" value="1"/>
</dbReference>
<dbReference type="WBParaSite" id="TMUE_1000002657.1">
    <property type="protein sequence ID" value="TMUE_1000002657.1"/>
    <property type="gene ID" value="WBGene00291530"/>
</dbReference>
<evidence type="ECO:0000259" key="3">
    <source>
        <dbReference type="PROSITE" id="PS50296"/>
    </source>
</evidence>
<dbReference type="PANTHER" id="PTHR12217">
    <property type="entry name" value="EUKARYOTIC TRANSLATION INITIATION FACTOR 2D"/>
    <property type="match status" value="1"/>
</dbReference>
<dbReference type="InterPro" id="IPR004521">
    <property type="entry name" value="Uncharacterised_CHP00451"/>
</dbReference>
<dbReference type="InterPro" id="IPR057429">
    <property type="entry name" value="WH_eIF2D"/>
</dbReference>
<reference evidence="5" key="1">
    <citation type="submission" date="2019-12" db="UniProtKB">
        <authorList>
            <consortium name="WormBaseParasite"/>
        </authorList>
    </citation>
    <scope>IDENTIFICATION</scope>
</reference>
<evidence type="ECO:0000256" key="2">
    <source>
        <dbReference type="SAM" id="MobiDB-lite"/>
    </source>
</evidence>
<dbReference type="Proteomes" id="UP000046395">
    <property type="component" value="Unassembled WGS sequence"/>
</dbReference>
<dbReference type="GO" id="GO:0003723">
    <property type="term" value="F:RNA binding"/>
    <property type="evidence" value="ECO:0007669"/>
    <property type="project" value="InterPro"/>
</dbReference>
<protein>
    <submittedName>
        <fullName evidence="5">SUI1 domain-containing protein</fullName>
    </submittedName>
</protein>
<dbReference type="InterPro" id="IPR001950">
    <property type="entry name" value="SUI1"/>
</dbReference>
<sequence length="552" mass="61867">MQLFKSAFTVKRQLTMGQKDTRAFGSKLALLFPKVSQEFDYLFSEPMTVVTALIQNRSSIEVYVVQKVPMFFAYEESIYPTVYFLWKFPDAVITLPTTVQVYSRIINGSDLMAPGIVNVAEIGKFEKGVPCAIRTTNNDYPFAVGQLIKSSIELAASPHGKCVRVFHVNHDFLWKNGPRTLPPNVMLEEEIEQCQSSKEKEEENKDSDAGQEENQSSSSPNRDSAKFLAQALKALKGLGPSQLPMFANVFYGSVLLRSVPKEDIIDVRRTKYKKFSRFLDDLSSQGIVELSSEKGAVKILSINKKHNQFCELQKASPGLEGREGAAYRAKEQHAGDIVAPKLSEKYGPKAKLVHLIKATGIHANKNTVFTMNEFREHVTNYVNISGLKRDHLIYVDEMLSNCLPRDGEDGPKYPVGSTIDWRTLFHILAAEQLQPIYDVTYGDHFVERHKGPIPNIEISTAFRRGGKMVTLVNNLEAHQIDAAQFAHAIQPVLASASTLNFGLSRMVGAQVQVQGNHVAKIQKYLIEQCKTNWPKLRIFTNSADKGRPQRLA</sequence>
<feature type="domain" description="SUI1" evidence="3">
    <location>
        <begin position="456"/>
        <end position="529"/>
    </location>
</feature>
<dbReference type="InterPro" id="IPR015947">
    <property type="entry name" value="PUA-like_sf"/>
</dbReference>
<dbReference type="Gene3D" id="3.10.400.20">
    <property type="match status" value="1"/>
</dbReference>
<dbReference type="Pfam" id="PF26292">
    <property type="entry name" value="PUA_elF2D"/>
    <property type="match status" value="1"/>
</dbReference>
<dbReference type="InterPro" id="IPR048248">
    <property type="entry name" value="PUA_eIF2d-like"/>
</dbReference>
<evidence type="ECO:0000256" key="1">
    <source>
        <dbReference type="ARBA" id="ARBA00022490"/>
    </source>
</evidence>
<dbReference type="Pfam" id="PF17832">
    <property type="entry name" value="Pre-PUA"/>
    <property type="match status" value="1"/>
</dbReference>
<name>A0A5S6Q6T2_TRIMR</name>
<feature type="compositionally biased region" description="Polar residues" evidence="2">
    <location>
        <begin position="212"/>
        <end position="222"/>
    </location>
</feature>
<organism evidence="4 5">
    <name type="scientific">Trichuris muris</name>
    <name type="common">Mouse whipworm</name>
    <dbReference type="NCBI Taxonomy" id="70415"/>
    <lineage>
        <taxon>Eukaryota</taxon>
        <taxon>Metazoa</taxon>
        <taxon>Ecdysozoa</taxon>
        <taxon>Nematoda</taxon>
        <taxon>Enoplea</taxon>
        <taxon>Dorylaimia</taxon>
        <taxon>Trichinellida</taxon>
        <taxon>Trichuridae</taxon>
        <taxon>Trichuris</taxon>
    </lineage>
</organism>
<keyword evidence="1" id="KW-0963">Cytoplasm</keyword>
<dbReference type="GO" id="GO:0003743">
    <property type="term" value="F:translation initiation factor activity"/>
    <property type="evidence" value="ECO:0007669"/>
    <property type="project" value="InterPro"/>
</dbReference>
<dbReference type="InterPro" id="IPR041366">
    <property type="entry name" value="Pre-PUA"/>
</dbReference>
<dbReference type="AlphaFoldDB" id="A0A5S6Q6T2"/>
<feature type="region of interest" description="Disordered" evidence="2">
    <location>
        <begin position="191"/>
        <end position="223"/>
    </location>
</feature>
<dbReference type="NCBIfam" id="TIGR00451">
    <property type="entry name" value="unchar_dom_2"/>
    <property type="match status" value="1"/>
</dbReference>
<dbReference type="InterPro" id="IPR039757">
    <property type="entry name" value="EIF2D"/>
</dbReference>
<dbReference type="PROSITE" id="PS50296">
    <property type="entry name" value="SUI1"/>
    <property type="match status" value="1"/>
</dbReference>
<dbReference type="SUPFAM" id="SSF88697">
    <property type="entry name" value="PUA domain-like"/>
    <property type="match status" value="1"/>
</dbReference>
<dbReference type="GO" id="GO:0005737">
    <property type="term" value="C:cytoplasm"/>
    <property type="evidence" value="ECO:0007669"/>
    <property type="project" value="UniProtKB-SubCell"/>
</dbReference>
<evidence type="ECO:0000313" key="4">
    <source>
        <dbReference type="Proteomes" id="UP000046395"/>
    </source>
</evidence>
<dbReference type="CDD" id="cd21156">
    <property type="entry name" value="PUA_eIF2d-like"/>
    <property type="match status" value="1"/>
</dbReference>
<dbReference type="Gene3D" id="3.30.780.10">
    <property type="entry name" value="SUI1-like domain"/>
    <property type="match status" value="1"/>
</dbReference>
<dbReference type="STRING" id="70415.A0A5S6Q6T2"/>
<dbReference type="Pfam" id="PF25304">
    <property type="entry name" value="WHD_eIF2D"/>
    <property type="match status" value="1"/>
</dbReference>
<dbReference type="InterPro" id="IPR036877">
    <property type="entry name" value="SUI1_dom_sf"/>
</dbReference>